<evidence type="ECO:0000313" key="8">
    <source>
        <dbReference type="Proteomes" id="UP000567795"/>
    </source>
</evidence>
<dbReference type="HAMAP" id="MF_01698">
    <property type="entry name" value="MshD"/>
    <property type="match status" value="1"/>
</dbReference>
<evidence type="ECO:0000256" key="5">
    <source>
        <dbReference type="SAM" id="MobiDB-lite"/>
    </source>
</evidence>
<evidence type="ECO:0000313" key="7">
    <source>
        <dbReference type="EMBL" id="NYI07512.1"/>
    </source>
</evidence>
<keyword evidence="1 4" id="KW-0808">Transferase</keyword>
<dbReference type="GO" id="GO:0010125">
    <property type="term" value="P:mycothiol biosynthetic process"/>
    <property type="evidence" value="ECO:0007669"/>
    <property type="project" value="UniProtKB-UniRule"/>
</dbReference>
<dbReference type="Pfam" id="PF00583">
    <property type="entry name" value="Acetyltransf_1"/>
    <property type="match status" value="2"/>
</dbReference>
<dbReference type="SUPFAM" id="SSF55729">
    <property type="entry name" value="Acyl-CoA N-acyltransferases (Nat)"/>
    <property type="match status" value="1"/>
</dbReference>
<dbReference type="Gene3D" id="3.40.630.30">
    <property type="match status" value="1"/>
</dbReference>
<feature type="binding site" evidence="4">
    <location>
        <begin position="329"/>
        <end position="334"/>
    </location>
    <ligand>
        <name>acetyl-CoA</name>
        <dbReference type="ChEBI" id="CHEBI:57288"/>
        <label>2</label>
    </ligand>
</feature>
<feature type="domain" description="N-acetyltransferase" evidence="6">
    <location>
        <begin position="193"/>
        <end position="353"/>
    </location>
</feature>
<evidence type="ECO:0000256" key="4">
    <source>
        <dbReference type="HAMAP-Rule" id="MF_01698"/>
    </source>
</evidence>
<dbReference type="NCBIfam" id="TIGR03448">
    <property type="entry name" value="mycothiol_MshD"/>
    <property type="match status" value="1"/>
</dbReference>
<feature type="region of interest" description="Disordered" evidence="5">
    <location>
        <begin position="1"/>
        <end position="21"/>
    </location>
</feature>
<feature type="binding site" evidence="4">
    <location>
        <position position="286"/>
    </location>
    <ligand>
        <name>1D-myo-inositol 2-(L-cysteinylamino)-2-deoxy-alpha-D-glucopyranoside</name>
        <dbReference type="ChEBI" id="CHEBI:58887"/>
    </ligand>
</feature>
<dbReference type="InterPro" id="IPR016181">
    <property type="entry name" value="Acyl_CoA_acyltransferase"/>
</dbReference>
<dbReference type="CDD" id="cd04301">
    <property type="entry name" value="NAT_SF"/>
    <property type="match status" value="1"/>
</dbReference>
<comment type="subunit">
    <text evidence="4">Monomer.</text>
</comment>
<dbReference type="GO" id="GO:0035447">
    <property type="term" value="F:mycothiol synthase activity"/>
    <property type="evidence" value="ECO:0007669"/>
    <property type="project" value="UniProtKB-UniRule"/>
</dbReference>
<feature type="binding site" evidence="4">
    <location>
        <begin position="113"/>
        <end position="115"/>
    </location>
    <ligand>
        <name>acetyl-CoA</name>
        <dbReference type="ChEBI" id="CHEBI:57288"/>
        <label>1</label>
    </ligand>
</feature>
<feature type="binding site" evidence="4">
    <location>
        <begin position="290"/>
        <end position="292"/>
    </location>
    <ligand>
        <name>acetyl-CoA</name>
        <dbReference type="ChEBI" id="CHEBI:57288"/>
        <label>2</label>
    </ligand>
</feature>
<proteinExistence type="inferred from homology"/>
<protein>
    <recommendedName>
        <fullName evidence="4">Mycothiol acetyltransferase</fullName>
        <shortName evidence="4">MSH acetyltransferase</shortName>
        <ecNumber evidence="4">2.3.1.189</ecNumber>
    </recommendedName>
    <alternativeName>
        <fullName evidence="4">Mycothiol synthase</fullName>
    </alternativeName>
</protein>
<feature type="compositionally biased region" description="Low complexity" evidence="5">
    <location>
        <begin position="81"/>
        <end position="93"/>
    </location>
</feature>
<dbReference type="EMBL" id="JACBZD010000002">
    <property type="protein sequence ID" value="NYI07512.1"/>
    <property type="molecule type" value="Genomic_DNA"/>
</dbReference>
<dbReference type="InterPro" id="IPR017813">
    <property type="entry name" value="Mycothiol_AcTrfase"/>
</dbReference>
<sequence>MTSGDERLFEDEPDGTAVLDRLPPGQAAAVAGLIERARQADGVSPLSEQGMLNLDRPRAGVRHLLRYDLRGEVAGYAQLVAPEPSEPAGAAPAPDDRDGHEDHDGPEGPSAELVVAPAHRRLGHGHRLLSTLLEVGGPRVAVWAHGDTPAARGLAATLGLRQVRELRRMRRPLPADRAAIDAELPRPTLPSGVQLRTFEPGPGPDGGTGDGPAWLALNAAAFAHHPEQGAWTADDLAARLAEPWFDPAGFFLAVRTAPDGSQRLVGFHWTKVHPAGADQGPDPVGEVYVVGVDPAEQGGGLGRALTMTGLRHLAGLGLPAVILYVDADNAPAVRVYERLGFAVDAVDTMYRRA</sequence>
<dbReference type="PIRSF" id="PIRSF021524">
    <property type="entry name" value="MSH_acetyltransferase"/>
    <property type="match status" value="1"/>
</dbReference>
<dbReference type="PROSITE" id="PS51186">
    <property type="entry name" value="GNAT"/>
    <property type="match status" value="2"/>
</dbReference>
<feature type="binding site" evidence="4">
    <location>
        <position position="48"/>
    </location>
    <ligand>
        <name>1D-myo-inositol 2-(L-cysteinylamino)-2-deoxy-alpha-D-glucopyranoside</name>
        <dbReference type="ChEBI" id="CHEBI:58887"/>
    </ligand>
</feature>
<comment type="caution">
    <text evidence="7">The sequence shown here is derived from an EMBL/GenBank/DDBJ whole genome shotgun (WGS) entry which is preliminary data.</text>
</comment>
<dbReference type="PANTHER" id="PTHR43617:SF31">
    <property type="entry name" value="MYCOTHIOL ACETYLTRANSFERASE"/>
    <property type="match status" value="1"/>
</dbReference>
<evidence type="ECO:0000256" key="2">
    <source>
        <dbReference type="ARBA" id="ARBA00022737"/>
    </source>
</evidence>
<evidence type="ECO:0000256" key="1">
    <source>
        <dbReference type="ARBA" id="ARBA00022679"/>
    </source>
</evidence>
<feature type="binding site" evidence="4">
    <location>
        <position position="324"/>
    </location>
    <ligand>
        <name>1D-myo-inositol 2-(L-cysteinylamino)-2-deoxy-alpha-D-glucopyranoside</name>
        <dbReference type="ChEBI" id="CHEBI:58887"/>
    </ligand>
</feature>
<comment type="similarity">
    <text evidence="4">Belongs to the acetyltransferase family. MshD subfamily.</text>
</comment>
<feature type="binding site" evidence="4">
    <location>
        <position position="227"/>
    </location>
    <ligand>
        <name>1D-myo-inositol 2-(L-cysteinylamino)-2-deoxy-alpha-D-glucopyranoside</name>
        <dbReference type="ChEBI" id="CHEBI:58887"/>
    </ligand>
</feature>
<gene>
    <name evidence="4" type="primary">mshD</name>
    <name evidence="7" type="ORF">FHU37_004541</name>
</gene>
<evidence type="ECO:0000256" key="3">
    <source>
        <dbReference type="ARBA" id="ARBA00023315"/>
    </source>
</evidence>
<comment type="caution">
    <text evidence="4">Lacks conserved residue(s) required for the propagation of feature annotation.</text>
</comment>
<name>A0A853AAW9_9ACTN</name>
<dbReference type="InterPro" id="IPR050276">
    <property type="entry name" value="MshD_Acetyltransferase"/>
</dbReference>
<dbReference type="InterPro" id="IPR000182">
    <property type="entry name" value="GNAT_dom"/>
</dbReference>
<dbReference type="PANTHER" id="PTHR43617">
    <property type="entry name" value="L-AMINO ACID N-ACETYLTRANSFERASE"/>
    <property type="match status" value="1"/>
</dbReference>
<keyword evidence="2 4" id="KW-0677">Repeat</keyword>
<comment type="catalytic activity">
    <reaction evidence="4">
        <text>1D-myo-inositol 2-(L-cysteinylamino)-2-deoxy-alpha-D-glucopyranoside + acetyl-CoA = mycothiol + CoA + H(+)</text>
        <dbReference type="Rhea" id="RHEA:26172"/>
        <dbReference type="ChEBI" id="CHEBI:15378"/>
        <dbReference type="ChEBI" id="CHEBI:16768"/>
        <dbReference type="ChEBI" id="CHEBI:57287"/>
        <dbReference type="ChEBI" id="CHEBI:57288"/>
        <dbReference type="ChEBI" id="CHEBI:58887"/>
        <dbReference type="EC" id="2.3.1.189"/>
    </reaction>
</comment>
<dbReference type="EC" id="2.3.1.189" evidence="4"/>
<evidence type="ECO:0000259" key="6">
    <source>
        <dbReference type="PROSITE" id="PS51186"/>
    </source>
</evidence>
<comment type="function">
    <text evidence="4">Catalyzes the transfer of acetyl from acetyl-CoA to desacetylmycothiol (Cys-GlcN-Ins) to form mycothiol.</text>
</comment>
<dbReference type="AlphaFoldDB" id="A0A853AAW9"/>
<dbReference type="GO" id="GO:0008999">
    <property type="term" value="F:protein-N-terminal-alanine acetyltransferase activity"/>
    <property type="evidence" value="ECO:0007669"/>
    <property type="project" value="TreeGrafter"/>
</dbReference>
<reference evidence="7 8" key="1">
    <citation type="submission" date="2020-07" db="EMBL/GenBank/DDBJ databases">
        <title>Sequencing the genomes of 1000 actinobacteria strains.</title>
        <authorList>
            <person name="Klenk H.-P."/>
        </authorList>
    </citation>
    <scope>NUCLEOTIDE SEQUENCE [LARGE SCALE GENOMIC DNA]</scope>
    <source>
        <strain evidence="7 8">DSM 42178</strain>
    </source>
</reference>
<keyword evidence="8" id="KW-1185">Reference proteome</keyword>
<accession>A0A853AAW9</accession>
<dbReference type="RefSeq" id="WP_179816506.1">
    <property type="nucleotide sequence ID" value="NZ_JACBZD010000002.1"/>
</dbReference>
<organism evidence="7 8">
    <name type="scientific">Allostreptomyces psammosilenae</name>
    <dbReference type="NCBI Taxonomy" id="1892865"/>
    <lineage>
        <taxon>Bacteria</taxon>
        <taxon>Bacillati</taxon>
        <taxon>Actinomycetota</taxon>
        <taxon>Actinomycetes</taxon>
        <taxon>Kitasatosporales</taxon>
        <taxon>Streptomycetaceae</taxon>
        <taxon>Allostreptomyces</taxon>
    </lineage>
</organism>
<feature type="binding site" evidence="4">
    <location>
        <position position="271"/>
    </location>
    <ligand>
        <name>1D-myo-inositol 2-(L-cysteinylamino)-2-deoxy-alpha-D-glucopyranoside</name>
        <dbReference type="ChEBI" id="CHEBI:58887"/>
    </ligand>
</feature>
<feature type="compositionally biased region" description="Basic and acidic residues" evidence="5">
    <location>
        <begin position="94"/>
        <end position="106"/>
    </location>
</feature>
<feature type="region of interest" description="Disordered" evidence="5">
    <location>
        <begin position="80"/>
        <end position="111"/>
    </location>
</feature>
<dbReference type="Proteomes" id="UP000567795">
    <property type="component" value="Unassembled WGS sequence"/>
</dbReference>
<keyword evidence="3 4" id="KW-0012">Acyltransferase</keyword>
<feature type="binding site" evidence="4">
    <location>
        <begin position="297"/>
        <end position="303"/>
    </location>
    <ligand>
        <name>acetyl-CoA</name>
        <dbReference type="ChEBI" id="CHEBI:57288"/>
        <label>2</label>
    </ligand>
</feature>
<feature type="domain" description="N-acetyltransferase" evidence="6">
    <location>
        <begin position="17"/>
        <end position="187"/>
    </location>
</feature>